<dbReference type="GO" id="GO:0098609">
    <property type="term" value="P:cell-cell adhesion"/>
    <property type="evidence" value="ECO:0007669"/>
    <property type="project" value="TreeGrafter"/>
</dbReference>
<dbReference type="GO" id="GO:0009986">
    <property type="term" value="C:cell surface"/>
    <property type="evidence" value="ECO:0007669"/>
    <property type="project" value="TreeGrafter"/>
</dbReference>
<reference evidence="16 17" key="1">
    <citation type="journal article" date="2023" name="BMC Biol.">
        <title>The compact genome of the sponge Oopsacas minuta (Hexactinellida) is lacking key metazoan core genes.</title>
        <authorList>
            <person name="Santini S."/>
            <person name="Schenkelaars Q."/>
            <person name="Jourda C."/>
            <person name="Duchesne M."/>
            <person name="Belahbib H."/>
            <person name="Rocher C."/>
            <person name="Selva M."/>
            <person name="Riesgo A."/>
            <person name="Vervoort M."/>
            <person name="Leys S.P."/>
            <person name="Kodjabachian L."/>
            <person name="Le Bivic A."/>
            <person name="Borchiellini C."/>
            <person name="Claverie J.M."/>
            <person name="Renard E."/>
        </authorList>
    </citation>
    <scope>NUCLEOTIDE SEQUENCE [LARGE SCALE GENOMIC DNA]</scope>
    <source>
        <strain evidence="16">SPO-2</strain>
    </source>
</reference>
<keyword evidence="12" id="KW-0130">Cell adhesion</keyword>
<keyword evidence="6" id="KW-0677">Repeat</keyword>
<dbReference type="PANTHER" id="PTHR10082:SF60">
    <property type="entry name" value="INTEGRIN BETA-PS"/>
    <property type="match status" value="1"/>
</dbReference>
<dbReference type="InterPro" id="IPR015812">
    <property type="entry name" value="Integrin_bsu"/>
</dbReference>
<proteinExistence type="inferred from homology"/>
<dbReference type="Gene3D" id="2.60.40.1510">
    <property type="entry name" value="ntegrin, alpha v. Chain A, domain 3"/>
    <property type="match status" value="1"/>
</dbReference>
<dbReference type="GO" id="GO:0007160">
    <property type="term" value="P:cell-matrix adhesion"/>
    <property type="evidence" value="ECO:0007669"/>
    <property type="project" value="TreeGrafter"/>
</dbReference>
<dbReference type="Pfam" id="PF00362">
    <property type="entry name" value="Integrin_beta"/>
    <property type="match status" value="1"/>
</dbReference>
<dbReference type="InterPro" id="IPR040622">
    <property type="entry name" value="EGF_integrin_1"/>
</dbReference>
<feature type="signal peptide" evidence="14">
    <location>
        <begin position="1"/>
        <end position="19"/>
    </location>
</feature>
<evidence type="ECO:0000256" key="5">
    <source>
        <dbReference type="ARBA" id="ARBA00022729"/>
    </source>
</evidence>
<dbReference type="InterPro" id="IPR002369">
    <property type="entry name" value="Integrin_bsu_VWA"/>
</dbReference>
<gene>
    <name evidence="16" type="ORF">LOD99_2393</name>
</gene>
<keyword evidence="5 14" id="KW-0732">Signal</keyword>
<dbReference type="InterPro" id="IPR057243">
    <property type="entry name" value="Integrin_I-EGF_CS"/>
</dbReference>
<evidence type="ECO:0000256" key="12">
    <source>
        <dbReference type="RuleBase" id="RU000633"/>
    </source>
</evidence>
<comment type="similarity">
    <text evidence="2 12">Belongs to the integrin beta chain family.</text>
</comment>
<evidence type="ECO:0000256" key="2">
    <source>
        <dbReference type="ARBA" id="ARBA00007449"/>
    </source>
</evidence>
<feature type="domain" description="VWFA" evidence="15">
    <location>
        <begin position="124"/>
        <end position="351"/>
    </location>
</feature>
<comment type="subcellular location">
    <subcellularLocation>
        <location evidence="12">Cell membrane</location>
        <topology evidence="12">Single-pass type I membrane protein</topology>
    </subcellularLocation>
    <subcellularLocation>
        <location evidence="1">Membrane</location>
        <topology evidence="1">Single-pass type I membrane protein</topology>
    </subcellularLocation>
</comment>
<dbReference type="PROSITE" id="PS50234">
    <property type="entry name" value="VWFA"/>
    <property type="match status" value="1"/>
</dbReference>
<feature type="chain" id="PRO_5043395231" description="Integrin beta" evidence="14">
    <location>
        <begin position="20"/>
        <end position="791"/>
    </location>
</feature>
<feature type="transmembrane region" description="Helical" evidence="13">
    <location>
        <begin position="715"/>
        <end position="741"/>
    </location>
</feature>
<dbReference type="PRINTS" id="PR01186">
    <property type="entry name" value="INTEGRINB"/>
</dbReference>
<evidence type="ECO:0000256" key="9">
    <source>
        <dbReference type="ARBA" id="ARBA00023136"/>
    </source>
</evidence>
<dbReference type="Pfam" id="PF18372">
    <property type="entry name" value="I-EGF_1"/>
    <property type="match status" value="1"/>
</dbReference>
<evidence type="ECO:0000259" key="15">
    <source>
        <dbReference type="PROSITE" id="PS50234"/>
    </source>
</evidence>
<keyword evidence="3" id="KW-0245">EGF-like domain</keyword>
<keyword evidence="17" id="KW-1185">Reference proteome</keyword>
<dbReference type="SMART" id="SM00187">
    <property type="entry name" value="INB"/>
    <property type="match status" value="1"/>
</dbReference>
<keyword evidence="11" id="KW-0325">Glycoprotein</keyword>
<dbReference type="SUPFAM" id="SSF53300">
    <property type="entry name" value="vWA-like"/>
    <property type="match status" value="1"/>
</dbReference>
<evidence type="ECO:0000256" key="10">
    <source>
        <dbReference type="ARBA" id="ARBA00023157"/>
    </source>
</evidence>
<dbReference type="PROSITE" id="PS00243">
    <property type="entry name" value="I_EGF_1"/>
    <property type="match status" value="2"/>
</dbReference>
<accession>A0AAV7K327</accession>
<evidence type="ECO:0000256" key="13">
    <source>
        <dbReference type="SAM" id="Phobius"/>
    </source>
</evidence>
<evidence type="ECO:0000256" key="14">
    <source>
        <dbReference type="SAM" id="SignalP"/>
    </source>
</evidence>
<dbReference type="GO" id="GO:0005178">
    <property type="term" value="F:integrin binding"/>
    <property type="evidence" value="ECO:0007669"/>
    <property type="project" value="TreeGrafter"/>
</dbReference>
<dbReference type="GO" id="GO:0008305">
    <property type="term" value="C:integrin complex"/>
    <property type="evidence" value="ECO:0007669"/>
    <property type="project" value="TreeGrafter"/>
</dbReference>
<name>A0AAV7K327_9METZ</name>
<dbReference type="PANTHER" id="PTHR10082">
    <property type="entry name" value="INTEGRIN BETA SUBUNIT"/>
    <property type="match status" value="1"/>
</dbReference>
<keyword evidence="7 13" id="KW-1133">Transmembrane helix</keyword>
<comment type="caution">
    <text evidence="16">The sequence shown here is derived from an EMBL/GenBank/DDBJ whole genome shotgun (WGS) entry which is preliminary data.</text>
</comment>
<evidence type="ECO:0000256" key="1">
    <source>
        <dbReference type="ARBA" id="ARBA00004479"/>
    </source>
</evidence>
<dbReference type="GO" id="GO:0016477">
    <property type="term" value="P:cell migration"/>
    <property type="evidence" value="ECO:0007669"/>
    <property type="project" value="TreeGrafter"/>
</dbReference>
<evidence type="ECO:0000313" key="17">
    <source>
        <dbReference type="Proteomes" id="UP001165289"/>
    </source>
</evidence>
<keyword evidence="10" id="KW-1015">Disulfide bond</keyword>
<dbReference type="Gene3D" id="2.10.25.10">
    <property type="entry name" value="Laminin"/>
    <property type="match status" value="3"/>
</dbReference>
<keyword evidence="4 12" id="KW-0812">Transmembrane</keyword>
<dbReference type="AlphaFoldDB" id="A0AAV7K327"/>
<organism evidence="16 17">
    <name type="scientific">Oopsacas minuta</name>
    <dbReference type="NCBI Taxonomy" id="111878"/>
    <lineage>
        <taxon>Eukaryota</taxon>
        <taxon>Metazoa</taxon>
        <taxon>Porifera</taxon>
        <taxon>Hexactinellida</taxon>
        <taxon>Hexasterophora</taxon>
        <taxon>Lyssacinosida</taxon>
        <taxon>Leucopsacidae</taxon>
        <taxon>Oopsacas</taxon>
    </lineage>
</organism>
<dbReference type="GO" id="GO:0005925">
    <property type="term" value="C:focal adhesion"/>
    <property type="evidence" value="ECO:0007669"/>
    <property type="project" value="TreeGrafter"/>
</dbReference>
<dbReference type="EMBL" id="JAKMXF010000210">
    <property type="protein sequence ID" value="KAI6655104.1"/>
    <property type="molecule type" value="Genomic_DNA"/>
</dbReference>
<evidence type="ECO:0000256" key="7">
    <source>
        <dbReference type="ARBA" id="ARBA00022989"/>
    </source>
</evidence>
<dbReference type="GO" id="GO:0033627">
    <property type="term" value="P:cell adhesion mediated by integrin"/>
    <property type="evidence" value="ECO:0007669"/>
    <property type="project" value="TreeGrafter"/>
</dbReference>
<sequence>MLPNHFIFLILSLVPFVLSQNSAQDHCNSLLTCDECISSPIFPCEWCGNRTYAELYYPACDTPTILQQRGCPEVDITAGDQSLSISGSSLGVSPTRVVATLRPKVRKTFEIRVSPPQPELYPVDLYMLFDNTASMRPYLKIVESMTVDLLRYMRSLSRTSRVGFGTFVEKETIPFHFNQNGELPFPGVSQAFQNVLSLTSNETLVNSSVSSIMTGTNDDQPENVLEGILQSLVCTEEIGWREVFKSYRMVVLMTDSEFHYALDGRLAGIVKPNNLMCSLEKGRYVNSGDQDYPSILQFLNIILTENVLPVIITDGDYRDLYEELFKIIGIENTIVILTGDHNELRTTVENIYVRASTSARPFILPENDVIQYELSVVDCGGGTHIEESKSCIEVPRNSSATYELEVWLNPDQACSMGHAHPHNLDVRFQGFGVVNVTLYSFCECPCSSVSEEDSLQCSSSGDLVCGICECADSYSGPNCECQVNASRTCIEPGSNIACSNKGICKCGACECNAGTFGEYCHCDDKLCPVYNGEVCGGVDKGTCSCSGVCVCTPGYEDGPQGQCSCLKLENPTAQLGCTDPENFLIGICNGFGSCQCGQCQCDVGDNLEDPDYEGQYCEICNVCTKSCALLRPCLSCLLSTGSKSCCSGMPGESIQLSTTNDTQLRLLQRDPAYRMCNLFDQSDCIWDYVIPYKFTGNEDNIDIIARRRTCDSPTWWPWLVLAFFIVAFTGVVIIIVIRLFVWFVERKEFKLFFDSTSKRKNLPFTNSPLYVPPFTEVDNPTYKKIVPKPLE</sequence>
<dbReference type="InterPro" id="IPR002035">
    <property type="entry name" value="VWF_A"/>
</dbReference>
<evidence type="ECO:0000256" key="3">
    <source>
        <dbReference type="ARBA" id="ARBA00022536"/>
    </source>
</evidence>
<evidence type="ECO:0000256" key="4">
    <source>
        <dbReference type="ARBA" id="ARBA00022692"/>
    </source>
</evidence>
<dbReference type="Gene3D" id="1.20.5.100">
    <property type="entry name" value="Cytochrome c1, transmembrane anchor, C-terminal"/>
    <property type="match status" value="1"/>
</dbReference>
<keyword evidence="8 12" id="KW-0401">Integrin</keyword>
<keyword evidence="9 13" id="KW-0472">Membrane</keyword>
<evidence type="ECO:0000256" key="11">
    <source>
        <dbReference type="ARBA" id="ARBA00023180"/>
    </source>
</evidence>
<dbReference type="InterPro" id="IPR036465">
    <property type="entry name" value="vWFA_dom_sf"/>
</dbReference>
<evidence type="ECO:0000256" key="6">
    <source>
        <dbReference type="ARBA" id="ARBA00022737"/>
    </source>
</evidence>
<evidence type="ECO:0000256" key="8">
    <source>
        <dbReference type="ARBA" id="ARBA00023037"/>
    </source>
</evidence>
<evidence type="ECO:0000313" key="16">
    <source>
        <dbReference type="EMBL" id="KAI6655104.1"/>
    </source>
</evidence>
<dbReference type="SUPFAM" id="SSF103575">
    <property type="entry name" value="Plexin repeat"/>
    <property type="match status" value="1"/>
</dbReference>
<dbReference type="Proteomes" id="UP001165289">
    <property type="component" value="Unassembled WGS sequence"/>
</dbReference>
<dbReference type="GO" id="GO:0007229">
    <property type="term" value="P:integrin-mediated signaling pathway"/>
    <property type="evidence" value="ECO:0007669"/>
    <property type="project" value="UniProtKB-KW"/>
</dbReference>
<dbReference type="Gene3D" id="3.40.50.410">
    <property type="entry name" value="von Willebrand factor, type A domain"/>
    <property type="match status" value="1"/>
</dbReference>
<protein>
    <recommendedName>
        <fullName evidence="12">Integrin beta</fullName>
    </recommendedName>
</protein>